<dbReference type="CDD" id="cd00564">
    <property type="entry name" value="TMP_TenI"/>
    <property type="match status" value="1"/>
</dbReference>
<dbReference type="RefSeq" id="WP_349217746.1">
    <property type="nucleotide sequence ID" value="NZ_JBBMFD010000001.1"/>
</dbReference>
<accession>A0ABV1DWQ2</accession>
<sequence>MIVSVTNRLLCSDSLEDRVRALAEGGIDCILLREKDLREEAYEDLALRCRDICDAFGTKLIVNSRVGVAKRLGINTVQVPFPMLLENEGICRDFPKAGVSVHSVFEARKAQALGAAFLIAGHIFETACKQGLPPRGLSFLNEVCSAVSIPVLAIGGIRPKNLSAVKTAGAAGVCVMSELMACSEPNARIQEYKAAFSANG</sequence>
<organism evidence="4 5">
    <name type="scientific">Solibaculum intestinale</name>
    <dbReference type="NCBI Taxonomy" id="3133165"/>
    <lineage>
        <taxon>Bacteria</taxon>
        <taxon>Bacillati</taxon>
        <taxon>Bacillota</taxon>
        <taxon>Clostridia</taxon>
        <taxon>Eubacteriales</taxon>
        <taxon>Oscillospiraceae</taxon>
        <taxon>Solibaculum</taxon>
    </lineage>
</organism>
<evidence type="ECO:0000256" key="2">
    <source>
        <dbReference type="ARBA" id="ARBA00022977"/>
    </source>
</evidence>
<evidence type="ECO:0000256" key="1">
    <source>
        <dbReference type="ARBA" id="ARBA00004948"/>
    </source>
</evidence>
<name>A0ABV1DWQ2_9FIRM</name>
<dbReference type="InterPro" id="IPR022998">
    <property type="entry name" value="ThiamineP_synth_TenI"/>
</dbReference>
<dbReference type="InterPro" id="IPR013785">
    <property type="entry name" value="Aldolase_TIM"/>
</dbReference>
<dbReference type="PANTHER" id="PTHR20857">
    <property type="entry name" value="THIAMINE-PHOSPHATE PYROPHOSPHORYLASE"/>
    <property type="match status" value="1"/>
</dbReference>
<evidence type="ECO:0000313" key="4">
    <source>
        <dbReference type="EMBL" id="MEQ2439488.1"/>
    </source>
</evidence>
<dbReference type="Gene3D" id="3.20.20.70">
    <property type="entry name" value="Aldolase class I"/>
    <property type="match status" value="1"/>
</dbReference>
<keyword evidence="2" id="KW-0784">Thiamine biosynthesis</keyword>
<proteinExistence type="predicted"/>
<dbReference type="InterPro" id="IPR036206">
    <property type="entry name" value="ThiamineP_synth_sf"/>
</dbReference>
<dbReference type="Proteomes" id="UP001489509">
    <property type="component" value="Unassembled WGS sequence"/>
</dbReference>
<dbReference type="SUPFAM" id="SSF51391">
    <property type="entry name" value="Thiamin phosphate synthase"/>
    <property type="match status" value="1"/>
</dbReference>
<comment type="caution">
    <text evidence="4">The sequence shown here is derived from an EMBL/GenBank/DDBJ whole genome shotgun (WGS) entry which is preliminary data.</text>
</comment>
<evidence type="ECO:0000259" key="3">
    <source>
        <dbReference type="Pfam" id="PF02581"/>
    </source>
</evidence>
<gene>
    <name evidence="4" type="ORF">WMO26_01450</name>
</gene>
<comment type="pathway">
    <text evidence="1">Cofactor biosynthesis; thiamine diphosphate biosynthesis.</text>
</comment>
<feature type="domain" description="Thiamine phosphate synthase/TenI" evidence="3">
    <location>
        <begin position="4"/>
        <end position="178"/>
    </location>
</feature>
<dbReference type="Pfam" id="PF02581">
    <property type="entry name" value="TMP-TENI"/>
    <property type="match status" value="1"/>
</dbReference>
<reference evidence="4 5" key="1">
    <citation type="submission" date="2024-03" db="EMBL/GenBank/DDBJ databases">
        <title>Human intestinal bacterial collection.</title>
        <authorList>
            <person name="Pauvert C."/>
            <person name="Hitch T.C.A."/>
            <person name="Clavel T."/>
        </authorList>
    </citation>
    <scope>NUCLEOTIDE SEQUENCE [LARGE SCALE GENOMIC DNA]</scope>
    <source>
        <strain evidence="4 5">CLA-JM-H44</strain>
    </source>
</reference>
<evidence type="ECO:0000313" key="5">
    <source>
        <dbReference type="Proteomes" id="UP001489509"/>
    </source>
</evidence>
<dbReference type="PANTHER" id="PTHR20857:SF15">
    <property type="entry name" value="THIAMINE-PHOSPHATE SYNTHASE"/>
    <property type="match status" value="1"/>
</dbReference>
<keyword evidence="5" id="KW-1185">Reference proteome</keyword>
<dbReference type="EMBL" id="JBBMFD010000001">
    <property type="protein sequence ID" value="MEQ2439488.1"/>
    <property type="molecule type" value="Genomic_DNA"/>
</dbReference>
<protein>
    <submittedName>
        <fullName evidence="4">Thiamine phosphate synthase</fullName>
    </submittedName>
</protein>